<protein>
    <submittedName>
        <fullName evidence="2">Uncharacterized protein</fullName>
    </submittedName>
</protein>
<organism evidence="2 3">
    <name type="scientific">Acanthosepion pharaonis</name>
    <name type="common">Pharaoh cuttlefish</name>
    <name type="synonym">Sepia pharaonis</name>
    <dbReference type="NCBI Taxonomy" id="158019"/>
    <lineage>
        <taxon>Eukaryota</taxon>
        <taxon>Metazoa</taxon>
        <taxon>Spiralia</taxon>
        <taxon>Lophotrochozoa</taxon>
        <taxon>Mollusca</taxon>
        <taxon>Cephalopoda</taxon>
        <taxon>Coleoidea</taxon>
        <taxon>Decapodiformes</taxon>
        <taxon>Sepiida</taxon>
        <taxon>Sepiina</taxon>
        <taxon>Sepiidae</taxon>
        <taxon>Acanthosepion</taxon>
    </lineage>
</organism>
<proteinExistence type="predicted"/>
<gene>
    <name evidence="2" type="ORF">SPHA_32551</name>
</gene>
<reference evidence="2" key="1">
    <citation type="submission" date="2021-01" db="EMBL/GenBank/DDBJ databases">
        <authorList>
            <person name="Li R."/>
            <person name="Bekaert M."/>
        </authorList>
    </citation>
    <scope>NUCLEOTIDE SEQUENCE</scope>
    <source>
        <strain evidence="2">Farmed</strain>
    </source>
</reference>
<evidence type="ECO:0000313" key="2">
    <source>
        <dbReference type="EMBL" id="CAE1261159.1"/>
    </source>
</evidence>
<keyword evidence="1" id="KW-0812">Transmembrane</keyword>
<keyword evidence="1" id="KW-1133">Transmembrane helix</keyword>
<feature type="transmembrane region" description="Helical" evidence="1">
    <location>
        <begin position="70"/>
        <end position="91"/>
    </location>
</feature>
<accession>A0A812CAX4</accession>
<keyword evidence="1" id="KW-0472">Membrane</keyword>
<name>A0A812CAX4_ACAPH</name>
<dbReference type="AlphaFoldDB" id="A0A812CAX4"/>
<dbReference type="EMBL" id="CAHIKZ030001358">
    <property type="protein sequence ID" value="CAE1261159.1"/>
    <property type="molecule type" value="Genomic_DNA"/>
</dbReference>
<evidence type="ECO:0000256" key="1">
    <source>
        <dbReference type="SAM" id="Phobius"/>
    </source>
</evidence>
<keyword evidence="3" id="KW-1185">Reference proteome</keyword>
<evidence type="ECO:0000313" key="3">
    <source>
        <dbReference type="Proteomes" id="UP000597762"/>
    </source>
</evidence>
<dbReference type="Proteomes" id="UP000597762">
    <property type="component" value="Unassembled WGS sequence"/>
</dbReference>
<comment type="caution">
    <text evidence="2">The sequence shown here is derived from an EMBL/GenBank/DDBJ whole genome shotgun (WGS) entry which is preliminary data.</text>
</comment>
<sequence>MVIITGFKNSKLTLPLHLLHSLPPLSPFPIFLSPPLSLSLSPHLFLSLFLSPSLHSWSTSQFYTSQHFSYSPFPSLLSIFFSLLSFISLFFSRFLHSFSLFRSSALSLSSYSLSFSLSLSHPVLLSYSPSMFLPLSPPHSPLTLSPFLLSLPFYTSFFSSSYSHSLSLSSISLLSSFSSLSVCSHSLLLFASHSDLMLPLQCLLLSTSGVLFPLERYPSK</sequence>